<dbReference type="EMBL" id="OU898280">
    <property type="protein sequence ID" value="CAG9834590.1"/>
    <property type="molecule type" value="Genomic_DNA"/>
</dbReference>
<evidence type="ECO:0000313" key="3">
    <source>
        <dbReference type="EMBL" id="CAG9834590.1"/>
    </source>
</evidence>
<dbReference type="Proteomes" id="UP001153709">
    <property type="component" value="Chromosome 5"/>
</dbReference>
<evidence type="ECO:0000256" key="1">
    <source>
        <dbReference type="SAM" id="MobiDB-lite"/>
    </source>
</evidence>
<feature type="domain" description="TTF-type" evidence="2">
    <location>
        <begin position="44"/>
        <end position="143"/>
    </location>
</feature>
<dbReference type="OrthoDB" id="6762374at2759"/>
<dbReference type="InterPro" id="IPR008906">
    <property type="entry name" value="HATC_C_dom"/>
</dbReference>
<dbReference type="PANTHER" id="PTHR45749:SF14">
    <property type="entry name" value="TTF-TYPE DOMAIN-CONTAINING PROTEIN"/>
    <property type="match status" value="1"/>
</dbReference>
<keyword evidence="4" id="KW-1185">Reference proteome</keyword>
<reference evidence="3" key="1">
    <citation type="submission" date="2022-01" db="EMBL/GenBank/DDBJ databases">
        <authorList>
            <person name="King R."/>
        </authorList>
    </citation>
    <scope>NUCLEOTIDE SEQUENCE</scope>
</reference>
<dbReference type="GO" id="GO:0046983">
    <property type="term" value="F:protein dimerization activity"/>
    <property type="evidence" value="ECO:0007669"/>
    <property type="project" value="InterPro"/>
</dbReference>
<dbReference type="AlphaFoldDB" id="A0A9N9T2R5"/>
<proteinExistence type="predicted"/>
<evidence type="ECO:0000259" key="2">
    <source>
        <dbReference type="SMART" id="SM00597"/>
    </source>
</evidence>
<evidence type="ECO:0000313" key="4">
    <source>
        <dbReference type="Proteomes" id="UP001153709"/>
    </source>
</evidence>
<dbReference type="SUPFAM" id="SSF53098">
    <property type="entry name" value="Ribonuclease H-like"/>
    <property type="match status" value="1"/>
</dbReference>
<dbReference type="InterPro" id="IPR012337">
    <property type="entry name" value="RNaseH-like_sf"/>
</dbReference>
<sequence length="729" mass="84113">MDKFIIRTPIQTHQATRNEQPVPVPSTSVESYNGSKTITSSGKKGRQFRDTWSVTYPWITYDSTLDKIFCTICKTAAALKLPIASTGINSQRVLSTYVTEGFNSWGKALERFKDHEKSEFHRHSALSLRQNDQGVNVANMLSKSKLKDMTDARKCLLTIFSTIKYLTVQGIAIRGHFDSTSNFNNLLHLRANDIPELQSWLGRTGYKWLSHDISNEVMSILSNAVQRIIHDRVRSQEFFSIIADETSDISVSEQMSFCLRSVNASLEVEEYFIGVHETESTTADVLYNMIRDVLLRCRLEIGNCRGQCYDGAANMSGCVNGVQKKILLDEPRAIYVHCHAHRVNLVVQDSFQKILHVRDFLSDIKDIITFIRDSPKRLSHFKLFQGSDKSPALRPFCPTRWCVRVESLKSFLKNYENISEFLEQQKLQPSDGGSKASGFLNKISDFGFYFLLKSIILIFERIETLNTILQGQALDFNKATKQVGTVKTSLLSIRNEGRYDELWNNVTTESEQLDLNEPILPKRRKVSRKVDDMRQTEHNFDDVKQFYRQMYYEIIDMAVTSLTTRFEEDTLKHLRKVEAFALDKAENANYVTSFYKEDFDGDRLALHRNMFLDITSQRNVEIESIQDIVTYLRSHSELYDILPEYLKFIKLLLVIPVSSCTAERSFSSLRRLKSFLRSTMSQKRLNDVMILNVHGDMVENLDLEQLCNEFIKRSSVRMNSFSLFDPREK</sequence>
<dbReference type="Pfam" id="PF14291">
    <property type="entry name" value="DUF4371"/>
    <property type="match status" value="1"/>
</dbReference>
<gene>
    <name evidence="3" type="ORF">DIABBA_LOCUS7883</name>
</gene>
<protein>
    <recommendedName>
        <fullName evidence="2">TTF-type domain-containing protein</fullName>
    </recommendedName>
</protein>
<dbReference type="InterPro" id="IPR006580">
    <property type="entry name" value="Znf_TTF"/>
</dbReference>
<dbReference type="SMART" id="SM00597">
    <property type="entry name" value="ZnF_TTF"/>
    <property type="match status" value="1"/>
</dbReference>
<accession>A0A9N9T2R5</accession>
<name>A0A9N9T2R5_DIABA</name>
<feature type="region of interest" description="Disordered" evidence="1">
    <location>
        <begin position="14"/>
        <end position="40"/>
    </location>
</feature>
<dbReference type="PANTHER" id="PTHR45749">
    <property type="match status" value="1"/>
</dbReference>
<dbReference type="Pfam" id="PF05699">
    <property type="entry name" value="Dimer_Tnp_hAT"/>
    <property type="match status" value="1"/>
</dbReference>
<dbReference type="InterPro" id="IPR025398">
    <property type="entry name" value="DUF4371"/>
</dbReference>
<organism evidence="3 4">
    <name type="scientific">Diabrotica balteata</name>
    <name type="common">Banded cucumber beetle</name>
    <dbReference type="NCBI Taxonomy" id="107213"/>
    <lineage>
        <taxon>Eukaryota</taxon>
        <taxon>Metazoa</taxon>
        <taxon>Ecdysozoa</taxon>
        <taxon>Arthropoda</taxon>
        <taxon>Hexapoda</taxon>
        <taxon>Insecta</taxon>
        <taxon>Pterygota</taxon>
        <taxon>Neoptera</taxon>
        <taxon>Endopterygota</taxon>
        <taxon>Coleoptera</taxon>
        <taxon>Polyphaga</taxon>
        <taxon>Cucujiformia</taxon>
        <taxon>Chrysomeloidea</taxon>
        <taxon>Chrysomelidae</taxon>
        <taxon>Galerucinae</taxon>
        <taxon>Diabroticina</taxon>
        <taxon>Diabroticites</taxon>
        <taxon>Diabrotica</taxon>
    </lineage>
</organism>